<organism evidence="1 2">
    <name type="scientific">Aureobasidium pullulans</name>
    <name type="common">Black yeast</name>
    <name type="synonym">Pullularia pullulans</name>
    <dbReference type="NCBI Taxonomy" id="5580"/>
    <lineage>
        <taxon>Eukaryota</taxon>
        <taxon>Fungi</taxon>
        <taxon>Dikarya</taxon>
        <taxon>Ascomycota</taxon>
        <taxon>Pezizomycotina</taxon>
        <taxon>Dothideomycetes</taxon>
        <taxon>Dothideomycetidae</taxon>
        <taxon>Dothideales</taxon>
        <taxon>Saccotheciaceae</taxon>
        <taxon>Aureobasidium</taxon>
    </lineage>
</organism>
<reference evidence="1 2" key="1">
    <citation type="submission" date="2023-11" db="EMBL/GenBank/DDBJ databases">
        <title>Draft genome sequence and annotation of the polyextremotolerant black yeast-like fungus Aureobasidium pullulans NRRL 62042.</title>
        <authorList>
            <person name="Dielentheis-Frenken M.R.E."/>
            <person name="Wibberg D."/>
            <person name="Blank L.M."/>
            <person name="Tiso T."/>
        </authorList>
    </citation>
    <scope>NUCLEOTIDE SEQUENCE [LARGE SCALE GENOMIC DNA]</scope>
    <source>
        <strain evidence="1 2">NRRL 62042</strain>
    </source>
</reference>
<dbReference type="Proteomes" id="UP001341245">
    <property type="component" value="Unassembled WGS sequence"/>
</dbReference>
<keyword evidence="2" id="KW-1185">Reference proteome</keyword>
<comment type="caution">
    <text evidence="1">The sequence shown here is derived from an EMBL/GenBank/DDBJ whole genome shotgun (WGS) entry which is preliminary data.</text>
</comment>
<sequence length="117" mass="13771">MTFWSSRIQLSFGLTPTTTQAPITSRSYLTGSLHPDFHRRFHHALWAVRIGIKLLFGVYNGSSDNIILGELFNAIKTFVLPPQKLEWYQTQEFHTVLGFLMLLLFMWDLKCFLHRRR</sequence>
<dbReference type="EMBL" id="JASGXD010000001">
    <property type="protein sequence ID" value="KAK6008792.1"/>
    <property type="molecule type" value="Genomic_DNA"/>
</dbReference>
<gene>
    <name evidence="1" type="ORF">QM012_000695</name>
</gene>
<evidence type="ECO:0000313" key="1">
    <source>
        <dbReference type="EMBL" id="KAK6008792.1"/>
    </source>
</evidence>
<name>A0ABR0TWP9_AURPU</name>
<evidence type="ECO:0000313" key="2">
    <source>
        <dbReference type="Proteomes" id="UP001341245"/>
    </source>
</evidence>
<proteinExistence type="predicted"/>
<protein>
    <submittedName>
        <fullName evidence="1">Uncharacterized protein</fullName>
    </submittedName>
</protein>
<accession>A0ABR0TWP9</accession>